<evidence type="ECO:0000256" key="1">
    <source>
        <dbReference type="SAM" id="MobiDB-lite"/>
    </source>
</evidence>
<dbReference type="VEuPathDB" id="AmoebaDB:NAEGRDRAFT_73907"/>
<dbReference type="InterPro" id="IPR011333">
    <property type="entry name" value="SKP1/BTB/POZ_sf"/>
</dbReference>
<protein>
    <submittedName>
        <fullName evidence="3">Predicted protein</fullName>
    </submittedName>
</protein>
<evidence type="ECO:0000313" key="3">
    <source>
        <dbReference type="EMBL" id="EFC38413.1"/>
    </source>
</evidence>
<name>D2VXX1_NAEGR</name>
<dbReference type="Proteomes" id="UP000006671">
    <property type="component" value="Unassembled WGS sequence"/>
</dbReference>
<dbReference type="AlphaFoldDB" id="D2VXX1"/>
<dbReference type="Gene3D" id="3.30.710.10">
    <property type="entry name" value="Potassium Channel Kv1.1, Chain A"/>
    <property type="match status" value="1"/>
</dbReference>
<dbReference type="PROSITE" id="PS50097">
    <property type="entry name" value="BTB"/>
    <property type="match status" value="1"/>
</dbReference>
<reference evidence="3 4" key="1">
    <citation type="journal article" date="2010" name="Cell">
        <title>The genome of Naegleria gruberi illuminates early eukaryotic versatility.</title>
        <authorList>
            <person name="Fritz-Laylin L.K."/>
            <person name="Prochnik S.E."/>
            <person name="Ginger M.L."/>
            <person name="Dacks J.B."/>
            <person name="Carpenter M.L."/>
            <person name="Field M.C."/>
            <person name="Kuo A."/>
            <person name="Paredez A."/>
            <person name="Chapman J."/>
            <person name="Pham J."/>
            <person name="Shu S."/>
            <person name="Neupane R."/>
            <person name="Cipriano M."/>
            <person name="Mancuso J."/>
            <person name="Tu H."/>
            <person name="Salamov A."/>
            <person name="Lindquist E."/>
            <person name="Shapiro H."/>
            <person name="Lucas S."/>
            <person name="Grigoriev I.V."/>
            <person name="Cande W.Z."/>
            <person name="Fulton C."/>
            <person name="Rokhsar D.S."/>
            <person name="Dawson S.C."/>
        </authorList>
    </citation>
    <scope>NUCLEOTIDE SEQUENCE [LARGE SCALE GENOMIC DNA]</scope>
    <source>
        <strain evidence="3 4">NEG-M</strain>
    </source>
</reference>
<dbReference type="InterPro" id="IPR000210">
    <property type="entry name" value="BTB/POZ_dom"/>
</dbReference>
<dbReference type="KEGG" id="ngr:NAEGRDRAFT_73907"/>
<organism evidence="4">
    <name type="scientific">Naegleria gruberi</name>
    <name type="common">Amoeba</name>
    <dbReference type="NCBI Taxonomy" id="5762"/>
    <lineage>
        <taxon>Eukaryota</taxon>
        <taxon>Discoba</taxon>
        <taxon>Heterolobosea</taxon>
        <taxon>Tetramitia</taxon>
        <taxon>Eutetramitia</taxon>
        <taxon>Vahlkampfiidae</taxon>
        <taxon>Naegleria</taxon>
    </lineage>
</organism>
<dbReference type="RefSeq" id="XP_002671157.1">
    <property type="nucleotide sequence ID" value="XM_002671111.1"/>
</dbReference>
<evidence type="ECO:0000259" key="2">
    <source>
        <dbReference type="PROSITE" id="PS50097"/>
    </source>
</evidence>
<accession>D2VXX1</accession>
<sequence>MRNNLSISSINNTSTYSPSSSPRSLDSAYSSSSPSTSPSSNSERKFSLQKHERDLIAHSNVTAFRPLINEMAPEFGENVLSEHNLSIMEEEYLEIVQHLVDQLIYKEHADKYWRNYYSALQILYVLGLSAVNDGRYLTNLKQDLINSVTKSITVKNLVVMFEKIDGLQQNFIENFNKVNYLLDLLHNYCIEFTVVAFEHPKVGCSKKLLDSPIIIRNYAKIMAKVNLTKPTQIKLTCNDKLPSSILQALKKLYNQESTSDVKIILGSKLSLNCHKTVLASSSSHFRIWFEKNFDSNVYTPVRDDH</sequence>
<evidence type="ECO:0000313" key="4">
    <source>
        <dbReference type="Proteomes" id="UP000006671"/>
    </source>
</evidence>
<dbReference type="InParanoid" id="D2VXX1"/>
<proteinExistence type="predicted"/>
<dbReference type="GeneID" id="8858197"/>
<gene>
    <name evidence="3" type="ORF">NAEGRDRAFT_73907</name>
</gene>
<feature type="region of interest" description="Disordered" evidence="1">
    <location>
        <begin position="1"/>
        <end position="48"/>
    </location>
</feature>
<dbReference type="Pfam" id="PF00651">
    <property type="entry name" value="BTB"/>
    <property type="match status" value="1"/>
</dbReference>
<keyword evidence="4" id="KW-1185">Reference proteome</keyword>
<feature type="compositionally biased region" description="Low complexity" evidence="1">
    <location>
        <begin position="1"/>
        <end position="41"/>
    </location>
</feature>
<feature type="domain" description="BTB" evidence="2">
    <location>
        <begin position="259"/>
        <end position="305"/>
    </location>
</feature>
<dbReference type="EMBL" id="GG738908">
    <property type="protein sequence ID" value="EFC38413.1"/>
    <property type="molecule type" value="Genomic_DNA"/>
</dbReference>
<dbReference type="SUPFAM" id="SSF54695">
    <property type="entry name" value="POZ domain"/>
    <property type="match status" value="1"/>
</dbReference>